<dbReference type="Proteomes" id="UP000318478">
    <property type="component" value="Unassembled WGS sequence"/>
</dbReference>
<dbReference type="InterPro" id="IPR050572">
    <property type="entry name" value="Fe-S_Ferredoxin"/>
</dbReference>
<keyword evidence="2" id="KW-0479">Metal-binding</keyword>
<dbReference type="PANTHER" id="PTHR43687:SF1">
    <property type="entry name" value="FERREDOXIN III"/>
    <property type="match status" value="1"/>
</dbReference>
<organism evidence="6 7">
    <name type="scientific">Posidoniimonas polymericola</name>
    <dbReference type="NCBI Taxonomy" id="2528002"/>
    <lineage>
        <taxon>Bacteria</taxon>
        <taxon>Pseudomonadati</taxon>
        <taxon>Planctomycetota</taxon>
        <taxon>Planctomycetia</taxon>
        <taxon>Pirellulales</taxon>
        <taxon>Lacipirellulaceae</taxon>
        <taxon>Posidoniimonas</taxon>
    </lineage>
</organism>
<keyword evidence="3" id="KW-0408">Iron</keyword>
<evidence type="ECO:0000256" key="1">
    <source>
        <dbReference type="ARBA" id="ARBA00022485"/>
    </source>
</evidence>
<evidence type="ECO:0000256" key="4">
    <source>
        <dbReference type="ARBA" id="ARBA00023014"/>
    </source>
</evidence>
<evidence type="ECO:0000313" key="6">
    <source>
        <dbReference type="EMBL" id="TWT75672.1"/>
    </source>
</evidence>
<evidence type="ECO:0000256" key="3">
    <source>
        <dbReference type="ARBA" id="ARBA00023004"/>
    </source>
</evidence>
<keyword evidence="7" id="KW-1185">Reference proteome</keyword>
<dbReference type="PROSITE" id="PS51379">
    <property type="entry name" value="4FE4S_FER_2"/>
    <property type="match status" value="2"/>
</dbReference>
<dbReference type="PANTHER" id="PTHR43687">
    <property type="entry name" value="ADENYLYLSULFATE REDUCTASE, BETA SUBUNIT"/>
    <property type="match status" value="1"/>
</dbReference>
<dbReference type="OrthoDB" id="9778602at2"/>
<comment type="caution">
    <text evidence="6">The sequence shown here is derived from an EMBL/GenBank/DDBJ whole genome shotgun (WGS) entry which is preliminary data.</text>
</comment>
<dbReference type="SUPFAM" id="SSF54862">
    <property type="entry name" value="4Fe-4S ferredoxins"/>
    <property type="match status" value="1"/>
</dbReference>
<dbReference type="GO" id="GO:0051539">
    <property type="term" value="F:4 iron, 4 sulfur cluster binding"/>
    <property type="evidence" value="ECO:0007669"/>
    <property type="project" value="UniProtKB-KW"/>
</dbReference>
<dbReference type="RefSeq" id="WP_146588629.1">
    <property type="nucleotide sequence ID" value="NZ_SJPO01000007.1"/>
</dbReference>
<accession>A0A5C5YLC1</accession>
<reference evidence="6 7" key="1">
    <citation type="submission" date="2019-02" db="EMBL/GenBank/DDBJ databases">
        <title>Deep-cultivation of Planctomycetes and their phenomic and genomic characterization uncovers novel biology.</title>
        <authorList>
            <person name="Wiegand S."/>
            <person name="Jogler M."/>
            <person name="Boedeker C."/>
            <person name="Pinto D."/>
            <person name="Vollmers J."/>
            <person name="Rivas-Marin E."/>
            <person name="Kohn T."/>
            <person name="Peeters S.H."/>
            <person name="Heuer A."/>
            <person name="Rast P."/>
            <person name="Oberbeckmann S."/>
            <person name="Bunk B."/>
            <person name="Jeske O."/>
            <person name="Meyerdierks A."/>
            <person name="Storesund J.E."/>
            <person name="Kallscheuer N."/>
            <person name="Luecker S."/>
            <person name="Lage O.M."/>
            <person name="Pohl T."/>
            <person name="Merkel B.J."/>
            <person name="Hornburger P."/>
            <person name="Mueller R.-W."/>
            <person name="Bruemmer F."/>
            <person name="Labrenz M."/>
            <person name="Spormann A.M."/>
            <person name="Op Den Camp H."/>
            <person name="Overmann J."/>
            <person name="Amann R."/>
            <person name="Jetten M.S.M."/>
            <person name="Mascher T."/>
            <person name="Medema M.H."/>
            <person name="Devos D.P."/>
            <person name="Kaster A.-K."/>
            <person name="Ovreas L."/>
            <person name="Rohde M."/>
            <person name="Galperin M.Y."/>
            <person name="Jogler C."/>
        </authorList>
    </citation>
    <scope>NUCLEOTIDE SEQUENCE [LARGE SCALE GENOMIC DNA]</scope>
    <source>
        <strain evidence="6 7">Pla123a</strain>
    </source>
</reference>
<evidence type="ECO:0000259" key="5">
    <source>
        <dbReference type="PROSITE" id="PS51379"/>
    </source>
</evidence>
<sequence>MVSTSQSVQRVILYEGNGSQPVEPQERYATMRALLDRGYSVGAVRPGGRLEDQGHRELVVLGRFGGTPPTIDSHDAEVRLHLRDITGLAPGAVVEIVEGLCDDTGAGAADGWKPWFPVIDFDRCTNCMQCLSFCLFDVYGVSGEGKIQVQNQTNCKTDCPACSRVCPEVAILFPKYKAGPINGDAISDDDLRREAMKVDISSLLGGDIYAMLRDRSEKAKSRFSKERDDDRALKERQRCLKKLKDGMGDLEIPAEVLSSLPSADEIQLKARQAAQRAKEALAKNAANNPAN</sequence>
<dbReference type="GO" id="GO:0046872">
    <property type="term" value="F:metal ion binding"/>
    <property type="evidence" value="ECO:0007669"/>
    <property type="project" value="UniProtKB-KW"/>
</dbReference>
<gene>
    <name evidence="6" type="ORF">Pla123a_31820</name>
</gene>
<keyword evidence="4" id="KW-0411">Iron-sulfur</keyword>
<dbReference type="InterPro" id="IPR017896">
    <property type="entry name" value="4Fe4S_Fe-S-bd"/>
</dbReference>
<feature type="domain" description="4Fe-4S ferredoxin-type" evidence="5">
    <location>
        <begin position="115"/>
        <end position="144"/>
    </location>
</feature>
<dbReference type="AlphaFoldDB" id="A0A5C5YLC1"/>
<evidence type="ECO:0000256" key="2">
    <source>
        <dbReference type="ARBA" id="ARBA00022723"/>
    </source>
</evidence>
<proteinExistence type="predicted"/>
<dbReference type="Pfam" id="PF13237">
    <property type="entry name" value="Fer4_10"/>
    <property type="match status" value="1"/>
</dbReference>
<dbReference type="EMBL" id="SJPO01000007">
    <property type="protein sequence ID" value="TWT75672.1"/>
    <property type="molecule type" value="Genomic_DNA"/>
</dbReference>
<dbReference type="Gene3D" id="3.30.70.20">
    <property type="match status" value="1"/>
</dbReference>
<feature type="domain" description="4Fe-4S ferredoxin-type" evidence="5">
    <location>
        <begin position="145"/>
        <end position="176"/>
    </location>
</feature>
<protein>
    <recommendedName>
        <fullName evidence="5">4Fe-4S ferredoxin-type domain-containing protein</fullName>
    </recommendedName>
</protein>
<name>A0A5C5YLC1_9BACT</name>
<keyword evidence="1" id="KW-0004">4Fe-4S</keyword>
<evidence type="ECO:0000313" key="7">
    <source>
        <dbReference type="Proteomes" id="UP000318478"/>
    </source>
</evidence>